<dbReference type="PANTHER" id="PTHR34448:SF1">
    <property type="entry name" value="BLL6088 PROTEIN"/>
    <property type="match status" value="1"/>
</dbReference>
<dbReference type="AlphaFoldDB" id="A0A0D7F5Y5"/>
<sequence>MDRDMVALFRQELELCKVKPGERIGVLSEDRIRIDYAEAFMAAAEELGADPVHVNIRKRPGSFFGPGNSLRGRQAAIDTLKTMDMVIDMIGLLWSKEQTEITDAGPRMLLVLEPIDVLSRMLSSPESRRRVEAAVGVLKTGRELRVTSPGGTDVTYRLGQFRVVGQYGYTDQPGRWDAWPGSFLWTGAEEDGVDGTVVIDSGDMLLPFMRYVSSPITLTIKAGYITEISGGGTEGVLMRDFMQSFNDPKAYAVSHIGWGLDEKASWTYMGTTPDGTHTVGQDGRAYYGNVLFSTGPNTEVGGTNHTECHLDIPLKGCSLYLDGQPIVETGVVIPEAMRVAGR</sequence>
<dbReference type="SUPFAM" id="SSF144052">
    <property type="entry name" value="Thermophilic metalloprotease-like"/>
    <property type="match status" value="1"/>
</dbReference>
<evidence type="ECO:0000313" key="3">
    <source>
        <dbReference type="Proteomes" id="UP000032515"/>
    </source>
</evidence>
<dbReference type="Proteomes" id="UP000032515">
    <property type="component" value="Unassembled WGS sequence"/>
</dbReference>
<dbReference type="InterPro" id="IPR058739">
    <property type="entry name" value="NicX"/>
</dbReference>
<accession>A0A0D7F5Y5</accession>
<organism evidence="2 3">
    <name type="scientific">Rhodopseudomonas palustris</name>
    <dbReference type="NCBI Taxonomy" id="1076"/>
    <lineage>
        <taxon>Bacteria</taxon>
        <taxon>Pseudomonadati</taxon>
        <taxon>Pseudomonadota</taxon>
        <taxon>Alphaproteobacteria</taxon>
        <taxon>Hyphomicrobiales</taxon>
        <taxon>Nitrobacteraceae</taxon>
        <taxon>Rhodopseudomonas</taxon>
    </lineage>
</organism>
<dbReference type="InterPro" id="IPR052170">
    <property type="entry name" value="M29_Exopeptidase"/>
</dbReference>
<keyword evidence="2" id="KW-0645">Protease</keyword>
<dbReference type="PATRIC" id="fig|1076.23.peg.243"/>
<proteinExistence type="predicted"/>
<dbReference type="Pfam" id="PF26233">
    <property type="entry name" value="NicX"/>
    <property type="match status" value="1"/>
</dbReference>
<reference evidence="2 3" key="1">
    <citation type="submission" date="2014-11" db="EMBL/GenBank/DDBJ databases">
        <title>Genomics and ecophysiology of heterotrophic nitrogen fixing bacteria isolated from estuarine surface water.</title>
        <authorList>
            <person name="Bentzon-Tilia M."/>
            <person name="Severin I."/>
            <person name="Hansen L.H."/>
            <person name="Riemann L."/>
        </authorList>
    </citation>
    <scope>NUCLEOTIDE SEQUENCE [LARGE SCALE GENOMIC DNA]</scope>
    <source>
        <strain evidence="2 3">BAL398</strain>
    </source>
</reference>
<evidence type="ECO:0000256" key="1">
    <source>
        <dbReference type="ARBA" id="ARBA00022723"/>
    </source>
</evidence>
<dbReference type="GO" id="GO:0004177">
    <property type="term" value="F:aminopeptidase activity"/>
    <property type="evidence" value="ECO:0007669"/>
    <property type="project" value="UniProtKB-KW"/>
</dbReference>
<dbReference type="GO" id="GO:0046872">
    <property type="term" value="F:metal ion binding"/>
    <property type="evidence" value="ECO:0007669"/>
    <property type="project" value="UniProtKB-KW"/>
</dbReference>
<dbReference type="EMBL" id="JXXE01000106">
    <property type="protein sequence ID" value="KIZ47127.1"/>
    <property type="molecule type" value="Genomic_DNA"/>
</dbReference>
<protein>
    <submittedName>
        <fullName evidence="2">Leucyl aminopeptidase</fullName>
    </submittedName>
</protein>
<keyword evidence="1" id="KW-0479">Metal-binding</keyword>
<evidence type="ECO:0000313" key="2">
    <source>
        <dbReference type="EMBL" id="KIZ47127.1"/>
    </source>
</evidence>
<dbReference type="PANTHER" id="PTHR34448">
    <property type="entry name" value="AMINOPEPTIDASE"/>
    <property type="match status" value="1"/>
</dbReference>
<gene>
    <name evidence="2" type="ORF">OO17_05600</name>
</gene>
<comment type="caution">
    <text evidence="2">The sequence shown here is derived from an EMBL/GenBank/DDBJ whole genome shotgun (WGS) entry which is preliminary data.</text>
</comment>
<keyword evidence="2" id="KW-0031">Aminopeptidase</keyword>
<name>A0A0D7F5Y5_RHOPL</name>
<keyword evidence="2" id="KW-0378">Hydrolase</keyword>